<dbReference type="Proteomes" id="UP000027936">
    <property type="component" value="Unassembled WGS sequence"/>
</dbReference>
<organism evidence="2 3">
    <name type="scientific">Schinkia azotoformans MEV2011</name>
    <dbReference type="NCBI Taxonomy" id="1348973"/>
    <lineage>
        <taxon>Bacteria</taxon>
        <taxon>Bacillati</taxon>
        <taxon>Bacillota</taxon>
        <taxon>Bacilli</taxon>
        <taxon>Bacillales</taxon>
        <taxon>Bacillaceae</taxon>
        <taxon>Calidifontibacillus/Schinkia group</taxon>
        <taxon>Schinkia</taxon>
    </lineage>
</organism>
<protein>
    <submittedName>
        <fullName evidence="2">Uncharacterized protein</fullName>
    </submittedName>
</protein>
<reference evidence="2 3" key="1">
    <citation type="submission" date="2014-04" db="EMBL/GenBank/DDBJ databases">
        <title>Draft genome sequence of Bacillus azotoformans MEV2011, a (co-) denitrifying strain unable to grow in the presence of oxygen.</title>
        <authorList>
            <person name="Nielsen M."/>
            <person name="Schreiber L."/>
            <person name="Finster K."/>
            <person name="Schramm A."/>
        </authorList>
    </citation>
    <scope>NUCLEOTIDE SEQUENCE [LARGE SCALE GENOMIC DNA]</scope>
    <source>
        <strain evidence="2 3">MEV2011</strain>
    </source>
</reference>
<keyword evidence="1" id="KW-0472">Membrane</keyword>
<sequence length="65" mass="7733">MHNLVMRHRGQAVEVIERNGRVHRGIIEGVDPRGGMFIRSGFRRRFIPFFLIAAIFLLSRRRRIF</sequence>
<dbReference type="GeneID" id="89466951"/>
<accession>A0A072P489</accession>
<dbReference type="AlphaFoldDB" id="A0A072P489"/>
<name>A0A072P489_SCHAZ</name>
<comment type="caution">
    <text evidence="2">The sequence shown here is derived from an EMBL/GenBank/DDBJ whole genome shotgun (WGS) entry which is preliminary data.</text>
</comment>
<dbReference type="RefSeq" id="WP_003330744.1">
    <property type="nucleotide sequence ID" value="NZ_JJRY01000001.1"/>
</dbReference>
<dbReference type="PATRIC" id="fig|1348973.3.peg.302"/>
<dbReference type="EMBL" id="JJRY01000001">
    <property type="protein sequence ID" value="KEF40290.1"/>
    <property type="molecule type" value="Genomic_DNA"/>
</dbReference>
<keyword evidence="1" id="KW-0812">Transmembrane</keyword>
<feature type="transmembrane region" description="Helical" evidence="1">
    <location>
        <begin position="42"/>
        <end position="59"/>
    </location>
</feature>
<evidence type="ECO:0000313" key="3">
    <source>
        <dbReference type="Proteomes" id="UP000027936"/>
    </source>
</evidence>
<keyword evidence="1" id="KW-1133">Transmembrane helix</keyword>
<gene>
    <name evidence="2" type="ORF">M670_00316</name>
</gene>
<evidence type="ECO:0000256" key="1">
    <source>
        <dbReference type="SAM" id="Phobius"/>
    </source>
</evidence>
<dbReference type="OrthoDB" id="2933661at2"/>
<evidence type="ECO:0000313" key="2">
    <source>
        <dbReference type="EMBL" id="KEF40290.1"/>
    </source>
</evidence>
<proteinExistence type="predicted"/>